<proteinExistence type="predicted"/>
<name>A0ABM1JB17_POLDO</name>
<feature type="signal peptide" evidence="3">
    <location>
        <begin position="1"/>
        <end position="18"/>
    </location>
</feature>
<sequence>MSITILLILVLASKTISASNPECENITYCECSENQLGDISSILISNNNLTFTIGVASWSDFQVDCNNLGWYEFNIIRKEFADVVDLVKKELKREHLEGFPNLTKLVLSNNGLTNISSDFLSNFAELEFLDLSENNLVLSKDNFKETLNLKQLDNLETIDLSNNNFKEHLEEVELRRNYLNNIPENLFWYSTSLKYIDLSENNFRILPESIFRNLQNIEKILISKNLIEILPDIIFTSVRKLKVLDLSFNRISIVQRNLFNGLTSLEELNMEGNRLKYIHSKAFSTNEQLSIAKFSDNILEFDTPLNMMSPFFNNHLLKELHLSNNKIKYFYSDWTTNKLELELLDLRHNDISE</sequence>
<dbReference type="SUPFAM" id="SSF52047">
    <property type="entry name" value="RNI-like"/>
    <property type="match status" value="1"/>
</dbReference>
<dbReference type="RefSeq" id="XP_015189655.1">
    <property type="nucleotide sequence ID" value="XM_015334169.1"/>
</dbReference>
<feature type="chain" id="PRO_5046530332" evidence="3">
    <location>
        <begin position="19"/>
        <end position="353"/>
    </location>
</feature>
<keyword evidence="4" id="KW-1185">Reference proteome</keyword>
<dbReference type="Pfam" id="PF13516">
    <property type="entry name" value="LRR_6"/>
    <property type="match status" value="1"/>
</dbReference>
<evidence type="ECO:0000313" key="5">
    <source>
        <dbReference type="RefSeq" id="XP_015189655.1"/>
    </source>
</evidence>
<keyword evidence="2" id="KW-0677">Repeat</keyword>
<keyword evidence="1" id="KW-0433">Leucine-rich repeat</keyword>
<evidence type="ECO:0000313" key="4">
    <source>
        <dbReference type="Proteomes" id="UP000694924"/>
    </source>
</evidence>
<dbReference type="Pfam" id="PF13306">
    <property type="entry name" value="LRR_5"/>
    <property type="match status" value="1"/>
</dbReference>
<gene>
    <name evidence="5" type="primary">LOC107073480</name>
</gene>
<dbReference type="PANTHER" id="PTHR45712:SF1">
    <property type="entry name" value="NEPHROCAN"/>
    <property type="match status" value="1"/>
</dbReference>
<dbReference type="InterPro" id="IPR032675">
    <property type="entry name" value="LRR_dom_sf"/>
</dbReference>
<dbReference type="GeneID" id="107073480"/>
<organism evidence="4 5">
    <name type="scientific">Polistes dominula</name>
    <name type="common">European paper wasp</name>
    <name type="synonym">Vespa dominula</name>
    <dbReference type="NCBI Taxonomy" id="743375"/>
    <lineage>
        <taxon>Eukaryota</taxon>
        <taxon>Metazoa</taxon>
        <taxon>Ecdysozoa</taxon>
        <taxon>Arthropoda</taxon>
        <taxon>Hexapoda</taxon>
        <taxon>Insecta</taxon>
        <taxon>Pterygota</taxon>
        <taxon>Neoptera</taxon>
        <taxon>Endopterygota</taxon>
        <taxon>Hymenoptera</taxon>
        <taxon>Apocrita</taxon>
        <taxon>Aculeata</taxon>
        <taxon>Vespoidea</taxon>
        <taxon>Vespidae</taxon>
        <taxon>Polistinae</taxon>
        <taxon>Polistini</taxon>
        <taxon>Polistes</taxon>
    </lineage>
</organism>
<dbReference type="InterPro" id="IPR001611">
    <property type="entry name" value="Leu-rich_rpt"/>
</dbReference>
<dbReference type="InterPro" id="IPR026906">
    <property type="entry name" value="LRR_5"/>
</dbReference>
<reference evidence="5" key="1">
    <citation type="submission" date="2025-08" db="UniProtKB">
        <authorList>
            <consortium name="RefSeq"/>
        </authorList>
    </citation>
    <scope>IDENTIFICATION</scope>
    <source>
        <tissue evidence="5">Whole body</tissue>
    </source>
</reference>
<dbReference type="SMART" id="SM00369">
    <property type="entry name" value="LRR_TYP"/>
    <property type="match status" value="6"/>
</dbReference>
<dbReference type="Gene3D" id="3.80.10.10">
    <property type="entry name" value="Ribonuclease Inhibitor"/>
    <property type="match status" value="2"/>
</dbReference>
<dbReference type="Pfam" id="PF00560">
    <property type="entry name" value="LRR_1"/>
    <property type="match status" value="1"/>
</dbReference>
<accession>A0ABM1JB17</accession>
<dbReference type="Pfam" id="PF13855">
    <property type="entry name" value="LRR_8"/>
    <property type="match status" value="1"/>
</dbReference>
<dbReference type="PROSITE" id="PS51450">
    <property type="entry name" value="LRR"/>
    <property type="match status" value="1"/>
</dbReference>
<dbReference type="InterPro" id="IPR050333">
    <property type="entry name" value="SLRP"/>
</dbReference>
<evidence type="ECO:0000256" key="2">
    <source>
        <dbReference type="ARBA" id="ARBA00022737"/>
    </source>
</evidence>
<evidence type="ECO:0000256" key="1">
    <source>
        <dbReference type="ARBA" id="ARBA00022614"/>
    </source>
</evidence>
<dbReference type="PANTHER" id="PTHR45712">
    <property type="entry name" value="AGAP008170-PA"/>
    <property type="match status" value="1"/>
</dbReference>
<protein>
    <submittedName>
        <fullName evidence="5">Leucine-rich repeat-containing protein 15-like</fullName>
    </submittedName>
</protein>
<evidence type="ECO:0000256" key="3">
    <source>
        <dbReference type="SAM" id="SignalP"/>
    </source>
</evidence>
<keyword evidence="3" id="KW-0732">Signal</keyword>
<dbReference type="Proteomes" id="UP000694924">
    <property type="component" value="Unplaced"/>
</dbReference>
<dbReference type="InterPro" id="IPR003591">
    <property type="entry name" value="Leu-rich_rpt_typical-subtyp"/>
</dbReference>